<dbReference type="AlphaFoldDB" id="A0A1H6ETF9"/>
<dbReference type="EMBL" id="FNVT01000019">
    <property type="protein sequence ID" value="SEH01148.1"/>
    <property type="molecule type" value="Genomic_DNA"/>
</dbReference>
<organism evidence="1 2">
    <name type="scientific">Nonomuraea solani</name>
    <dbReference type="NCBI Taxonomy" id="1144553"/>
    <lineage>
        <taxon>Bacteria</taxon>
        <taxon>Bacillati</taxon>
        <taxon>Actinomycetota</taxon>
        <taxon>Actinomycetes</taxon>
        <taxon>Streptosporangiales</taxon>
        <taxon>Streptosporangiaceae</taxon>
        <taxon>Nonomuraea</taxon>
    </lineage>
</organism>
<evidence type="ECO:0000313" key="2">
    <source>
        <dbReference type="Proteomes" id="UP000236732"/>
    </source>
</evidence>
<dbReference type="Proteomes" id="UP000236732">
    <property type="component" value="Unassembled WGS sequence"/>
</dbReference>
<keyword evidence="2" id="KW-1185">Reference proteome</keyword>
<name>A0A1H6ETF9_9ACTN</name>
<reference evidence="1 2" key="1">
    <citation type="submission" date="2016-10" db="EMBL/GenBank/DDBJ databases">
        <authorList>
            <person name="de Groot N.N."/>
        </authorList>
    </citation>
    <scope>NUCLEOTIDE SEQUENCE [LARGE SCALE GENOMIC DNA]</scope>
    <source>
        <strain evidence="1 2">CGMCC 4.7037</strain>
    </source>
</reference>
<evidence type="ECO:0000313" key="1">
    <source>
        <dbReference type="EMBL" id="SEH01148.1"/>
    </source>
</evidence>
<proteinExistence type="predicted"/>
<sequence length="410" mass="43618">MVTLAAVTPAAAQTGLAVNPTAWASVTSQDPDQAHWSEYEPTWEGADVSVGRTDHGEVTRAFFELDVTAFAGKRVLDANFVLYVRAHGACGPDTEMWETGRISSQTTWNDQPQWLRELSTSPADCGVQGWMISEAVKDAVARGDEVVTIGLKSADESTAGRYVFWTTPSVGNATGPGMSVRYNTVPDVPSGQAVTAGDCQAPPGGPYLRTTTPSFLAMLTDPDHGGNEIMRGRFEWADAAGAKIGEAVTTEQTGDARHCVTVPAGQLADGGSYTWRVRAENSYTVVGPGGYETYWDMGEWSAWQPELHIDQAPPANPPAISSADFPENQVGGRVGQPGTFTLAPNGVTDVASYDYDFGRGFVPVRAGADGTATVTFTPTNTFPQRLIARSVDRAGNLGPTVTYAFRAAPR</sequence>
<protein>
    <recommendedName>
        <fullName evidence="3">DNRLRE domain-containing protein</fullName>
    </recommendedName>
</protein>
<gene>
    <name evidence="1" type="ORF">SAMN05444920_11978</name>
</gene>
<accession>A0A1H6ETF9</accession>
<evidence type="ECO:0008006" key="3">
    <source>
        <dbReference type="Google" id="ProtNLM"/>
    </source>
</evidence>